<dbReference type="InParanoid" id="A0A2P5C4N2"/>
<feature type="region of interest" description="Disordered" evidence="1">
    <location>
        <begin position="1"/>
        <end position="29"/>
    </location>
</feature>
<name>A0A2P5C4N2_TREOI</name>
<dbReference type="EMBL" id="JXTC01000414">
    <property type="protein sequence ID" value="PON55944.1"/>
    <property type="molecule type" value="Genomic_DNA"/>
</dbReference>
<feature type="non-terminal residue" evidence="2">
    <location>
        <position position="1"/>
    </location>
</feature>
<evidence type="ECO:0000256" key="1">
    <source>
        <dbReference type="SAM" id="MobiDB-lite"/>
    </source>
</evidence>
<accession>A0A2P5C4N2</accession>
<comment type="caution">
    <text evidence="2">The sequence shown here is derived from an EMBL/GenBank/DDBJ whole genome shotgun (WGS) entry which is preliminary data.</text>
</comment>
<sequence length="149" mass="16653">RKKRNHRKKPSSIESKSSQAPTASSSSSYKYPNETQLFGITLNQISQVFFLCSSPLCPNQLKLFPHKLTMGRKKKASPNNRLYVDEIISDDDSVVMLPLETTQSLQLSHGDLVWIKGKKGKQTFSTATANDDTCECDIEPNKAEQGCDE</sequence>
<dbReference type="Gene3D" id="2.40.40.20">
    <property type="match status" value="1"/>
</dbReference>
<organism evidence="2 3">
    <name type="scientific">Trema orientale</name>
    <name type="common">Charcoal tree</name>
    <name type="synonym">Celtis orientalis</name>
    <dbReference type="NCBI Taxonomy" id="63057"/>
    <lineage>
        <taxon>Eukaryota</taxon>
        <taxon>Viridiplantae</taxon>
        <taxon>Streptophyta</taxon>
        <taxon>Embryophyta</taxon>
        <taxon>Tracheophyta</taxon>
        <taxon>Spermatophyta</taxon>
        <taxon>Magnoliopsida</taxon>
        <taxon>eudicotyledons</taxon>
        <taxon>Gunneridae</taxon>
        <taxon>Pentapetalae</taxon>
        <taxon>rosids</taxon>
        <taxon>fabids</taxon>
        <taxon>Rosales</taxon>
        <taxon>Cannabaceae</taxon>
        <taxon>Trema</taxon>
    </lineage>
</organism>
<gene>
    <name evidence="2" type="ORF">TorRG33x02_298090</name>
</gene>
<feature type="compositionally biased region" description="Low complexity" evidence="1">
    <location>
        <begin position="15"/>
        <end position="29"/>
    </location>
</feature>
<protein>
    <submittedName>
        <fullName evidence="2">Aspartate decarboxylase-like domain containing protein</fullName>
    </submittedName>
</protein>
<dbReference type="SUPFAM" id="SSF50692">
    <property type="entry name" value="ADC-like"/>
    <property type="match status" value="1"/>
</dbReference>
<keyword evidence="3" id="KW-1185">Reference proteome</keyword>
<proteinExistence type="predicted"/>
<dbReference type="Proteomes" id="UP000237000">
    <property type="component" value="Unassembled WGS sequence"/>
</dbReference>
<evidence type="ECO:0000313" key="2">
    <source>
        <dbReference type="EMBL" id="PON55944.1"/>
    </source>
</evidence>
<reference evidence="3" key="1">
    <citation type="submission" date="2016-06" db="EMBL/GenBank/DDBJ databases">
        <title>Parallel loss of symbiosis genes in relatives of nitrogen-fixing non-legume Parasponia.</title>
        <authorList>
            <person name="Van Velzen R."/>
            <person name="Holmer R."/>
            <person name="Bu F."/>
            <person name="Rutten L."/>
            <person name="Van Zeijl A."/>
            <person name="Liu W."/>
            <person name="Santuari L."/>
            <person name="Cao Q."/>
            <person name="Sharma T."/>
            <person name="Shen D."/>
            <person name="Roswanjaya Y."/>
            <person name="Wardhani T."/>
            <person name="Kalhor M.S."/>
            <person name="Jansen J."/>
            <person name="Van den Hoogen J."/>
            <person name="Gungor B."/>
            <person name="Hartog M."/>
            <person name="Hontelez J."/>
            <person name="Verver J."/>
            <person name="Yang W.-C."/>
            <person name="Schijlen E."/>
            <person name="Repin R."/>
            <person name="Schilthuizen M."/>
            <person name="Schranz E."/>
            <person name="Heidstra R."/>
            <person name="Miyata K."/>
            <person name="Fedorova E."/>
            <person name="Kohlen W."/>
            <person name="Bisseling T."/>
            <person name="Smit S."/>
            <person name="Geurts R."/>
        </authorList>
    </citation>
    <scope>NUCLEOTIDE SEQUENCE [LARGE SCALE GENOMIC DNA]</scope>
    <source>
        <strain evidence="3">cv. RG33-2</strain>
    </source>
</reference>
<feature type="compositionally biased region" description="Basic residues" evidence="1">
    <location>
        <begin position="1"/>
        <end position="10"/>
    </location>
</feature>
<dbReference type="InterPro" id="IPR009010">
    <property type="entry name" value="Asp_de-COase-like_dom_sf"/>
</dbReference>
<dbReference type="STRING" id="63057.A0A2P5C4N2"/>
<dbReference type="AlphaFoldDB" id="A0A2P5C4N2"/>
<evidence type="ECO:0000313" key="3">
    <source>
        <dbReference type="Proteomes" id="UP000237000"/>
    </source>
</evidence>